<dbReference type="Proteomes" id="UP000305067">
    <property type="component" value="Unassembled WGS sequence"/>
</dbReference>
<sequence length="186" mass="21166">MSYSSPSSPDTMKMATKAAADIFSTFGVDAILVGGYALKLHRNLRAPKDVDLALMTTLQQHSPKQLKNVLCGKDSRFQTVASMDPTAHYRVLWFYPRPNKLHFSYIQCLKTASLDIVFLLKLQAWEHHGLSEKEHLRAKVSQHSSDLQSMLPLVNAQYSHEKRVKEYVRAYPDTIESWRALGFNTV</sequence>
<proteinExistence type="predicted"/>
<name>A0A5C3QD82_9AGAR</name>
<keyword evidence="2" id="KW-1185">Reference proteome</keyword>
<dbReference type="AlphaFoldDB" id="A0A5C3QD82"/>
<dbReference type="OrthoDB" id="3051727at2759"/>
<accession>A0A5C3QD82</accession>
<dbReference type="EMBL" id="ML178842">
    <property type="protein sequence ID" value="TFK98128.1"/>
    <property type="molecule type" value="Genomic_DNA"/>
</dbReference>
<reference evidence="1 2" key="1">
    <citation type="journal article" date="2019" name="Nat. Ecol. Evol.">
        <title>Megaphylogeny resolves global patterns of mushroom evolution.</title>
        <authorList>
            <person name="Varga T."/>
            <person name="Krizsan K."/>
            <person name="Foldi C."/>
            <person name="Dima B."/>
            <person name="Sanchez-Garcia M."/>
            <person name="Sanchez-Ramirez S."/>
            <person name="Szollosi G.J."/>
            <person name="Szarkandi J.G."/>
            <person name="Papp V."/>
            <person name="Albert L."/>
            <person name="Andreopoulos W."/>
            <person name="Angelini C."/>
            <person name="Antonin V."/>
            <person name="Barry K.W."/>
            <person name="Bougher N.L."/>
            <person name="Buchanan P."/>
            <person name="Buyck B."/>
            <person name="Bense V."/>
            <person name="Catcheside P."/>
            <person name="Chovatia M."/>
            <person name="Cooper J."/>
            <person name="Damon W."/>
            <person name="Desjardin D."/>
            <person name="Finy P."/>
            <person name="Geml J."/>
            <person name="Haridas S."/>
            <person name="Hughes K."/>
            <person name="Justo A."/>
            <person name="Karasinski D."/>
            <person name="Kautmanova I."/>
            <person name="Kiss B."/>
            <person name="Kocsube S."/>
            <person name="Kotiranta H."/>
            <person name="LaButti K.M."/>
            <person name="Lechner B.E."/>
            <person name="Liimatainen K."/>
            <person name="Lipzen A."/>
            <person name="Lukacs Z."/>
            <person name="Mihaltcheva S."/>
            <person name="Morgado L.N."/>
            <person name="Niskanen T."/>
            <person name="Noordeloos M.E."/>
            <person name="Ohm R.A."/>
            <person name="Ortiz-Santana B."/>
            <person name="Ovrebo C."/>
            <person name="Racz N."/>
            <person name="Riley R."/>
            <person name="Savchenko A."/>
            <person name="Shiryaev A."/>
            <person name="Soop K."/>
            <person name="Spirin V."/>
            <person name="Szebenyi C."/>
            <person name="Tomsovsky M."/>
            <person name="Tulloss R.E."/>
            <person name="Uehling J."/>
            <person name="Grigoriev I.V."/>
            <person name="Vagvolgyi C."/>
            <person name="Papp T."/>
            <person name="Martin F.M."/>
            <person name="Miettinen O."/>
            <person name="Hibbett D.S."/>
            <person name="Nagy L.G."/>
        </authorList>
    </citation>
    <scope>NUCLEOTIDE SEQUENCE [LARGE SCALE GENOMIC DNA]</scope>
    <source>
        <strain evidence="1 2">CBS 309.79</strain>
    </source>
</reference>
<evidence type="ECO:0000313" key="2">
    <source>
        <dbReference type="Proteomes" id="UP000305067"/>
    </source>
</evidence>
<evidence type="ECO:0000313" key="1">
    <source>
        <dbReference type="EMBL" id="TFK98128.1"/>
    </source>
</evidence>
<organism evidence="1 2">
    <name type="scientific">Pterulicium gracile</name>
    <dbReference type="NCBI Taxonomy" id="1884261"/>
    <lineage>
        <taxon>Eukaryota</taxon>
        <taxon>Fungi</taxon>
        <taxon>Dikarya</taxon>
        <taxon>Basidiomycota</taxon>
        <taxon>Agaricomycotina</taxon>
        <taxon>Agaricomycetes</taxon>
        <taxon>Agaricomycetidae</taxon>
        <taxon>Agaricales</taxon>
        <taxon>Pleurotineae</taxon>
        <taxon>Pterulaceae</taxon>
        <taxon>Pterulicium</taxon>
    </lineage>
</organism>
<protein>
    <submittedName>
        <fullName evidence="1">Uncharacterized protein</fullName>
    </submittedName>
</protein>
<gene>
    <name evidence="1" type="ORF">BDV98DRAFT_596132</name>
</gene>